<dbReference type="STRING" id="1325564.NSJP_3654"/>
<protein>
    <submittedName>
        <fullName evidence="2">Uncharacterized protein</fullName>
    </submittedName>
</protein>
<evidence type="ECO:0000313" key="2">
    <source>
        <dbReference type="EMBL" id="SLM49821.1"/>
    </source>
</evidence>
<gene>
    <name evidence="2" type="ORF">NSJP_3654</name>
</gene>
<reference evidence="2 3" key="1">
    <citation type="submission" date="2017-03" db="EMBL/GenBank/DDBJ databases">
        <authorList>
            <person name="Afonso C.L."/>
            <person name="Miller P.J."/>
            <person name="Scott M.A."/>
            <person name="Spackman E."/>
            <person name="Goraichik I."/>
            <person name="Dimitrov K.M."/>
            <person name="Suarez D.L."/>
            <person name="Swayne D.E."/>
        </authorList>
    </citation>
    <scope>NUCLEOTIDE SEQUENCE [LARGE SCALE GENOMIC DNA]</scope>
    <source>
        <strain evidence="2">Genome sequencing of Nitrospira japonica strain NJ11</strain>
    </source>
</reference>
<dbReference type="EMBL" id="LT828648">
    <property type="protein sequence ID" value="SLM49821.1"/>
    <property type="molecule type" value="Genomic_DNA"/>
</dbReference>
<evidence type="ECO:0000256" key="1">
    <source>
        <dbReference type="SAM" id="MobiDB-lite"/>
    </source>
</evidence>
<proteinExistence type="predicted"/>
<organism evidence="2 3">
    <name type="scientific">Nitrospira japonica</name>
    <dbReference type="NCBI Taxonomy" id="1325564"/>
    <lineage>
        <taxon>Bacteria</taxon>
        <taxon>Pseudomonadati</taxon>
        <taxon>Nitrospirota</taxon>
        <taxon>Nitrospiria</taxon>
        <taxon>Nitrospirales</taxon>
        <taxon>Nitrospiraceae</taxon>
        <taxon>Nitrospira</taxon>
    </lineage>
</organism>
<name>A0A1W1IA82_9BACT</name>
<dbReference type="KEGG" id="nja:NSJP_3654"/>
<keyword evidence="3" id="KW-1185">Reference proteome</keyword>
<evidence type="ECO:0000313" key="3">
    <source>
        <dbReference type="Proteomes" id="UP000192042"/>
    </source>
</evidence>
<accession>A0A1W1IA82</accession>
<sequence length="86" mass="9660">MAFYQPNTRDQPRDPTRPVYGNLNPVAPDGGDYHSIEVKATDPDARYTKPCPGDPPIVTKEPFEAAYVLHILRGKNTYNRESPFSP</sequence>
<feature type="region of interest" description="Disordered" evidence="1">
    <location>
        <begin position="1"/>
        <end position="32"/>
    </location>
</feature>
<dbReference type="AlphaFoldDB" id="A0A1W1IA82"/>
<dbReference type="RefSeq" id="WP_155970336.1">
    <property type="nucleotide sequence ID" value="NZ_LT828648.1"/>
</dbReference>
<dbReference type="Proteomes" id="UP000192042">
    <property type="component" value="Chromosome I"/>
</dbReference>